<dbReference type="HOGENOM" id="CLU_2051961_0_0_1"/>
<name>E9GZK3_DAPPU</name>
<protein>
    <submittedName>
        <fullName evidence="2">Uncharacterized protein</fullName>
    </submittedName>
</protein>
<feature type="compositionally biased region" description="Basic and acidic residues" evidence="1">
    <location>
        <begin position="80"/>
        <end position="108"/>
    </location>
</feature>
<evidence type="ECO:0000256" key="1">
    <source>
        <dbReference type="SAM" id="MobiDB-lite"/>
    </source>
</evidence>
<dbReference type="EMBL" id="GL732578">
    <property type="protein sequence ID" value="EFX75009.1"/>
    <property type="molecule type" value="Genomic_DNA"/>
</dbReference>
<sequence>MDRQPQFRDDEKPRRDEREIRRAAPPFASRDGESNWRVSRGPVERQPDRGDRDRQPDRGDRDRQLRSDREDISGRSSRPVTDREDRERPLIRSNDREREKPKIERKEIDDEGFTKVSNRR</sequence>
<evidence type="ECO:0000313" key="3">
    <source>
        <dbReference type="Proteomes" id="UP000000305"/>
    </source>
</evidence>
<gene>
    <name evidence="2" type="ORF">DAPPUDRAFT_306911</name>
</gene>
<dbReference type="KEGG" id="dpx:DAPPUDRAFT_306911"/>
<dbReference type="AlphaFoldDB" id="E9GZK3"/>
<feature type="region of interest" description="Disordered" evidence="1">
    <location>
        <begin position="1"/>
        <end position="120"/>
    </location>
</feature>
<reference evidence="2 3" key="1">
    <citation type="journal article" date="2011" name="Science">
        <title>The ecoresponsive genome of Daphnia pulex.</title>
        <authorList>
            <person name="Colbourne J.K."/>
            <person name="Pfrender M.E."/>
            <person name="Gilbert D."/>
            <person name="Thomas W.K."/>
            <person name="Tucker A."/>
            <person name="Oakley T.H."/>
            <person name="Tokishita S."/>
            <person name="Aerts A."/>
            <person name="Arnold G.J."/>
            <person name="Basu M.K."/>
            <person name="Bauer D.J."/>
            <person name="Caceres C.E."/>
            <person name="Carmel L."/>
            <person name="Casola C."/>
            <person name="Choi J.H."/>
            <person name="Detter J.C."/>
            <person name="Dong Q."/>
            <person name="Dusheyko S."/>
            <person name="Eads B.D."/>
            <person name="Frohlich T."/>
            <person name="Geiler-Samerotte K.A."/>
            <person name="Gerlach D."/>
            <person name="Hatcher P."/>
            <person name="Jogdeo S."/>
            <person name="Krijgsveld J."/>
            <person name="Kriventseva E.V."/>
            <person name="Kultz D."/>
            <person name="Laforsch C."/>
            <person name="Lindquist E."/>
            <person name="Lopez J."/>
            <person name="Manak J.R."/>
            <person name="Muller J."/>
            <person name="Pangilinan J."/>
            <person name="Patwardhan R.P."/>
            <person name="Pitluck S."/>
            <person name="Pritham E.J."/>
            <person name="Rechtsteiner A."/>
            <person name="Rho M."/>
            <person name="Rogozin I.B."/>
            <person name="Sakarya O."/>
            <person name="Salamov A."/>
            <person name="Schaack S."/>
            <person name="Shapiro H."/>
            <person name="Shiga Y."/>
            <person name="Skalitzky C."/>
            <person name="Smith Z."/>
            <person name="Souvorov A."/>
            <person name="Sung W."/>
            <person name="Tang Z."/>
            <person name="Tsuchiya D."/>
            <person name="Tu H."/>
            <person name="Vos H."/>
            <person name="Wang M."/>
            <person name="Wolf Y.I."/>
            <person name="Yamagata H."/>
            <person name="Yamada T."/>
            <person name="Ye Y."/>
            <person name="Shaw J.R."/>
            <person name="Andrews J."/>
            <person name="Crease T.J."/>
            <person name="Tang H."/>
            <person name="Lucas S.M."/>
            <person name="Robertson H.M."/>
            <person name="Bork P."/>
            <person name="Koonin E.V."/>
            <person name="Zdobnov E.M."/>
            <person name="Grigoriev I.V."/>
            <person name="Lynch M."/>
            <person name="Boore J.L."/>
        </authorList>
    </citation>
    <scope>NUCLEOTIDE SEQUENCE [LARGE SCALE GENOMIC DNA]</scope>
</reference>
<dbReference type="InParanoid" id="E9GZK3"/>
<feature type="compositionally biased region" description="Basic and acidic residues" evidence="1">
    <location>
        <begin position="42"/>
        <end position="73"/>
    </location>
</feature>
<evidence type="ECO:0000313" key="2">
    <source>
        <dbReference type="EMBL" id="EFX75009.1"/>
    </source>
</evidence>
<proteinExistence type="predicted"/>
<keyword evidence="3" id="KW-1185">Reference proteome</keyword>
<organism evidence="2 3">
    <name type="scientific">Daphnia pulex</name>
    <name type="common">Water flea</name>
    <dbReference type="NCBI Taxonomy" id="6669"/>
    <lineage>
        <taxon>Eukaryota</taxon>
        <taxon>Metazoa</taxon>
        <taxon>Ecdysozoa</taxon>
        <taxon>Arthropoda</taxon>
        <taxon>Crustacea</taxon>
        <taxon>Branchiopoda</taxon>
        <taxon>Diplostraca</taxon>
        <taxon>Cladocera</taxon>
        <taxon>Anomopoda</taxon>
        <taxon>Daphniidae</taxon>
        <taxon>Daphnia</taxon>
    </lineage>
</organism>
<accession>E9GZK3</accession>
<feature type="compositionally biased region" description="Basic and acidic residues" evidence="1">
    <location>
        <begin position="1"/>
        <end position="22"/>
    </location>
</feature>
<dbReference type="Proteomes" id="UP000000305">
    <property type="component" value="Unassembled WGS sequence"/>
</dbReference>